<accession>D1NSP6</accession>
<protein>
    <submittedName>
        <fullName evidence="1">Uncharacterized protein</fullName>
    </submittedName>
</protein>
<gene>
    <name evidence="1" type="ORF">BIFGAL_02805</name>
</gene>
<dbReference type="AlphaFoldDB" id="D1NSP6"/>
<reference evidence="1 2" key="1">
    <citation type="submission" date="2009-11" db="EMBL/GenBank/DDBJ databases">
        <authorList>
            <person name="Weinstock G."/>
            <person name="Sodergren E."/>
            <person name="Clifton S."/>
            <person name="Fulton L."/>
            <person name="Fulton B."/>
            <person name="Courtney L."/>
            <person name="Fronick C."/>
            <person name="Harrison M."/>
            <person name="Strong C."/>
            <person name="Farmer C."/>
            <person name="Delahaunty K."/>
            <person name="Markovic C."/>
            <person name="Hall O."/>
            <person name="Minx P."/>
            <person name="Tomlinson C."/>
            <person name="Mitreva M."/>
            <person name="Nelson J."/>
            <person name="Hou S."/>
            <person name="Wollam A."/>
            <person name="Pepin K.H."/>
            <person name="Johnson M."/>
            <person name="Bhonagiri V."/>
            <person name="Nash W.E."/>
            <person name="Warren W."/>
            <person name="Chinwalla A."/>
            <person name="Mardis E.R."/>
            <person name="Wilson R.K."/>
        </authorList>
    </citation>
    <scope>NUCLEOTIDE SEQUENCE [LARGE SCALE GENOMIC DNA]</scope>
    <source>
        <strain evidence="1 2">DSM 20093</strain>
    </source>
</reference>
<sequence length="39" mass="4534">MADISGCNYSARNYVNMQCSRNKLFQSFAMIWPRESNSI</sequence>
<dbReference type="STRING" id="561180.BIFGAL_02805"/>
<organism evidence="1 2">
    <name type="scientific">Bifidobacterium gallicum DSM 20093 = LMG 11596</name>
    <dbReference type="NCBI Taxonomy" id="561180"/>
    <lineage>
        <taxon>Bacteria</taxon>
        <taxon>Bacillati</taxon>
        <taxon>Actinomycetota</taxon>
        <taxon>Actinomycetes</taxon>
        <taxon>Bifidobacteriales</taxon>
        <taxon>Bifidobacteriaceae</taxon>
        <taxon>Bifidobacterium</taxon>
    </lineage>
</organism>
<comment type="caution">
    <text evidence="1">The sequence shown here is derived from an EMBL/GenBank/DDBJ whole genome shotgun (WGS) entry which is preliminary data.</text>
</comment>
<evidence type="ECO:0000313" key="1">
    <source>
        <dbReference type="EMBL" id="EFA23698.1"/>
    </source>
</evidence>
<dbReference type="Proteomes" id="UP000003656">
    <property type="component" value="Unassembled WGS sequence"/>
</dbReference>
<dbReference type="EMBL" id="ABXB03000001">
    <property type="protein sequence ID" value="EFA23698.1"/>
    <property type="molecule type" value="Genomic_DNA"/>
</dbReference>
<name>D1NSP6_9BIFI</name>
<evidence type="ECO:0000313" key="2">
    <source>
        <dbReference type="Proteomes" id="UP000003656"/>
    </source>
</evidence>
<proteinExistence type="predicted"/>